<evidence type="ECO:0000256" key="7">
    <source>
        <dbReference type="ARBA" id="ARBA00022932"/>
    </source>
</evidence>
<dbReference type="EC" id="2.7.7.7" evidence="2"/>
<reference evidence="12 13" key="1">
    <citation type="submission" date="2023-10" db="EMBL/GenBank/DDBJ databases">
        <title>Virgibacillus halophilus 5B73C genome.</title>
        <authorList>
            <person name="Miliotis G."/>
            <person name="Sengupta P."/>
            <person name="Hameed A."/>
            <person name="Chuvochina M."/>
            <person name="Mcdonagh F."/>
            <person name="Simpson A.C."/>
            <person name="Singh N.K."/>
            <person name="Rekha P.D."/>
            <person name="Raman K."/>
            <person name="Hugenholtz P."/>
            <person name="Venkateswaran K."/>
        </authorList>
    </citation>
    <scope>NUCLEOTIDE SEQUENCE [LARGE SCALE GENOMIC DNA]</scope>
    <source>
        <strain evidence="12 13">5B73C</strain>
    </source>
</reference>
<dbReference type="InterPro" id="IPR029398">
    <property type="entry name" value="PolB_thumb"/>
</dbReference>
<dbReference type="InterPro" id="IPR050243">
    <property type="entry name" value="PHP_phosphatase"/>
</dbReference>
<keyword evidence="12" id="KW-0540">Nuclease</keyword>
<evidence type="ECO:0000256" key="3">
    <source>
        <dbReference type="ARBA" id="ARBA00022634"/>
    </source>
</evidence>
<feature type="domain" description="Helix-hairpin-helix DNA-binding motif class 1" evidence="9">
    <location>
        <begin position="50"/>
        <end position="69"/>
    </location>
</feature>
<feature type="domain" description="Helix-hairpin-helix DNA-binding motif class 1" evidence="9">
    <location>
        <begin position="90"/>
        <end position="109"/>
    </location>
</feature>
<evidence type="ECO:0000256" key="4">
    <source>
        <dbReference type="ARBA" id="ARBA00022679"/>
    </source>
</evidence>
<keyword evidence="4" id="KW-0808">Transferase</keyword>
<evidence type="ECO:0000256" key="6">
    <source>
        <dbReference type="ARBA" id="ARBA00022705"/>
    </source>
</evidence>
<dbReference type="InterPro" id="IPR003141">
    <property type="entry name" value="Pol/His_phosphatase_N"/>
</dbReference>
<dbReference type="CDD" id="cd00141">
    <property type="entry name" value="NT_POLXc"/>
    <property type="match status" value="1"/>
</dbReference>
<dbReference type="SMART" id="SM00278">
    <property type="entry name" value="HhH1"/>
    <property type="match status" value="3"/>
</dbReference>
<dbReference type="GO" id="GO:0004527">
    <property type="term" value="F:exonuclease activity"/>
    <property type="evidence" value="ECO:0007669"/>
    <property type="project" value="UniProtKB-KW"/>
</dbReference>
<gene>
    <name evidence="12" type="primary">polX</name>
    <name evidence="12" type="ORF">RWE15_24770</name>
</gene>
<dbReference type="SMART" id="SM00483">
    <property type="entry name" value="POLXc"/>
    <property type="match status" value="1"/>
</dbReference>
<sequence length="579" mass="65433">MEMNKKDIIRLLEQIAVLLELKGENSFKIAAYSRAAQNIERDSRALSEIDDFTKIKGIGKGTSSVIMQYIHDGKSEALEELKKQVPAGLIPLLQVPGLGGKKLSRLYQELNVTDAESLREALVSKEVEALPGFGKKSAEKLLASLQEMGKRPERLPIAVVLPIVEKLNQHLETIPEIRAFSIAGSVRRMRETVKDIDFIIATEQPDIVGNKLLDIENVKEVIAKGQTKVSVILAEQYDINVDFRMVKENEFATTLHHFTGSSEHNVHMRQLAKSHDEKISEYGVENVASQEILQFTDEEQFYAHFNLRYIPPELREDSGEIEAFAERKIAEGLLHLSHIKGDLHMHTTWSDGAQSLEEMAEAARRKGYEYIAITDHSKFLRVANGLDETRLRKQKEEINRLNERYADLHIFSGVEMDILPDGSLDFSDKFLREMDFVIAAIHSSFSQSQEQIMTRLKNAMNNPYVSLIAHPTGRLIGKRDGYAIDMEELIATAAETNTALEINANPNRLDLSAAWAKKAQEKGVVLSIDTDAHNYSMLEDMKYGVATARKGWISKNTVMNTWTAEKIKSFCNHKRMIEK</sequence>
<evidence type="ECO:0000259" key="11">
    <source>
        <dbReference type="SMART" id="SM00483"/>
    </source>
</evidence>
<feature type="domain" description="Helix-hairpin-helix DNA-binding motif class 1" evidence="9">
    <location>
        <begin position="125"/>
        <end position="144"/>
    </location>
</feature>
<dbReference type="InterPro" id="IPR004013">
    <property type="entry name" value="PHP_dom"/>
</dbReference>
<comment type="caution">
    <text evidence="12">The sequence shown here is derived from an EMBL/GenBank/DDBJ whole genome shotgun (WGS) entry which is preliminary data.</text>
</comment>
<feature type="domain" description="Polymerase/histidinol phosphatase N-terminal" evidence="10">
    <location>
        <begin position="341"/>
        <end position="420"/>
    </location>
</feature>
<accession>A0ABU5CC52</accession>
<dbReference type="RefSeq" id="WP_390357088.1">
    <property type="nucleotide sequence ID" value="NZ_JBHUIZ010000014.1"/>
</dbReference>
<dbReference type="SUPFAM" id="SSF47802">
    <property type="entry name" value="DNA polymerase beta, N-terminal domain-like"/>
    <property type="match status" value="1"/>
</dbReference>
<name>A0ABU5CC52_9BACI</name>
<dbReference type="InterPro" id="IPR002054">
    <property type="entry name" value="DNA-dir_DNA_pol_X"/>
</dbReference>
<evidence type="ECO:0000256" key="8">
    <source>
        <dbReference type="ARBA" id="ARBA00049244"/>
    </source>
</evidence>
<keyword evidence="6" id="KW-0235">DNA replication</keyword>
<keyword evidence="5" id="KW-0548">Nucleotidyltransferase</keyword>
<dbReference type="SUPFAM" id="SSF81301">
    <property type="entry name" value="Nucleotidyltransferase"/>
    <property type="match status" value="1"/>
</dbReference>
<dbReference type="InterPro" id="IPR022311">
    <property type="entry name" value="PolX-like"/>
</dbReference>
<dbReference type="SUPFAM" id="SSF89550">
    <property type="entry name" value="PHP domain-like"/>
    <property type="match status" value="1"/>
</dbReference>
<dbReference type="Proteomes" id="UP001281447">
    <property type="component" value="Unassembled WGS sequence"/>
</dbReference>
<dbReference type="InterPro" id="IPR037160">
    <property type="entry name" value="DNA_Pol_thumb_sf"/>
</dbReference>
<comment type="catalytic activity">
    <reaction evidence="8">
        <text>DNA(n) + a 2'-deoxyribonucleoside 5'-triphosphate = DNA(n+1) + diphosphate</text>
        <dbReference type="Rhea" id="RHEA:22508"/>
        <dbReference type="Rhea" id="RHEA-COMP:17339"/>
        <dbReference type="Rhea" id="RHEA-COMP:17340"/>
        <dbReference type="ChEBI" id="CHEBI:33019"/>
        <dbReference type="ChEBI" id="CHEBI:61560"/>
        <dbReference type="ChEBI" id="CHEBI:173112"/>
        <dbReference type="EC" id="2.7.7.7"/>
    </reaction>
</comment>
<dbReference type="Gene3D" id="1.10.150.20">
    <property type="entry name" value="5' to 3' exonuclease, C-terminal subdomain"/>
    <property type="match status" value="1"/>
</dbReference>
<keyword evidence="7" id="KW-0239">DNA-directed DNA polymerase</keyword>
<keyword evidence="13" id="KW-1185">Reference proteome</keyword>
<dbReference type="PANTHER" id="PTHR36928">
    <property type="entry name" value="PHOSPHATASE YCDX-RELATED"/>
    <property type="match status" value="1"/>
</dbReference>
<protein>
    <recommendedName>
        <fullName evidence="2">DNA-directed DNA polymerase</fullName>
        <ecNumber evidence="2">2.7.7.7</ecNumber>
    </recommendedName>
</protein>
<keyword evidence="12" id="KW-0269">Exonuclease</keyword>
<dbReference type="InterPro" id="IPR043519">
    <property type="entry name" value="NT_sf"/>
</dbReference>
<dbReference type="Pfam" id="PF14791">
    <property type="entry name" value="DNA_pol_B_thumb"/>
    <property type="match status" value="1"/>
</dbReference>
<evidence type="ECO:0000256" key="5">
    <source>
        <dbReference type="ARBA" id="ARBA00022695"/>
    </source>
</evidence>
<dbReference type="Gene3D" id="1.10.150.110">
    <property type="entry name" value="DNA polymerase beta, N-terminal domain-like"/>
    <property type="match status" value="1"/>
</dbReference>
<comment type="cofactor">
    <cofactor evidence="1">
        <name>Mg(2+)</name>
        <dbReference type="ChEBI" id="CHEBI:18420"/>
    </cofactor>
</comment>
<dbReference type="InterPro" id="IPR027421">
    <property type="entry name" value="DNA_pol_lamdba_lyase_dom_sf"/>
</dbReference>
<dbReference type="Pfam" id="PF14520">
    <property type="entry name" value="HHH_5"/>
    <property type="match status" value="1"/>
</dbReference>
<dbReference type="InterPro" id="IPR047967">
    <property type="entry name" value="PolX_PHP"/>
</dbReference>
<dbReference type="PANTHER" id="PTHR36928:SF1">
    <property type="entry name" value="PHOSPHATASE YCDX-RELATED"/>
    <property type="match status" value="1"/>
</dbReference>
<evidence type="ECO:0000313" key="12">
    <source>
        <dbReference type="EMBL" id="MDY0396914.1"/>
    </source>
</evidence>
<evidence type="ECO:0000259" key="9">
    <source>
        <dbReference type="SMART" id="SM00278"/>
    </source>
</evidence>
<dbReference type="InterPro" id="IPR016195">
    <property type="entry name" value="Pol/histidinol_Pase-like"/>
</dbReference>
<evidence type="ECO:0000256" key="1">
    <source>
        <dbReference type="ARBA" id="ARBA00001946"/>
    </source>
</evidence>
<keyword evidence="12" id="KW-0378">Hydrolase</keyword>
<dbReference type="Gene3D" id="3.30.460.10">
    <property type="entry name" value="Beta Polymerase, domain 2"/>
    <property type="match status" value="1"/>
</dbReference>
<evidence type="ECO:0000313" key="13">
    <source>
        <dbReference type="Proteomes" id="UP001281447"/>
    </source>
</evidence>
<dbReference type="Gene3D" id="3.30.210.10">
    <property type="entry name" value="DNA polymerase, thumb domain"/>
    <property type="match status" value="1"/>
</dbReference>
<dbReference type="InterPro" id="IPR010996">
    <property type="entry name" value="HHH_MUS81"/>
</dbReference>
<dbReference type="NCBIfam" id="NF006375">
    <property type="entry name" value="PRK08609.1"/>
    <property type="match status" value="1"/>
</dbReference>
<dbReference type="SMART" id="SM00481">
    <property type="entry name" value="POLIIIAc"/>
    <property type="match status" value="1"/>
</dbReference>
<dbReference type="EMBL" id="JAWDIP010000004">
    <property type="protein sequence ID" value="MDY0396914.1"/>
    <property type="molecule type" value="Genomic_DNA"/>
</dbReference>
<proteinExistence type="predicted"/>
<dbReference type="Pfam" id="PF02811">
    <property type="entry name" value="PHP"/>
    <property type="match status" value="1"/>
</dbReference>
<dbReference type="Gene3D" id="3.20.20.140">
    <property type="entry name" value="Metal-dependent hydrolases"/>
    <property type="match status" value="1"/>
</dbReference>
<feature type="domain" description="DNA-directed DNA polymerase X" evidence="11">
    <location>
        <begin position="2"/>
        <end position="316"/>
    </location>
</feature>
<dbReference type="Pfam" id="PF14716">
    <property type="entry name" value="HHH_8"/>
    <property type="match status" value="1"/>
</dbReference>
<evidence type="ECO:0000259" key="10">
    <source>
        <dbReference type="SMART" id="SM00481"/>
    </source>
</evidence>
<dbReference type="SUPFAM" id="SSF158702">
    <property type="entry name" value="Sec63 N-terminal domain-like"/>
    <property type="match status" value="1"/>
</dbReference>
<organism evidence="12 13">
    <name type="scientific">Tigheibacillus halophilus</name>
    <dbReference type="NCBI Taxonomy" id="361280"/>
    <lineage>
        <taxon>Bacteria</taxon>
        <taxon>Bacillati</taxon>
        <taxon>Bacillota</taxon>
        <taxon>Bacilli</taxon>
        <taxon>Bacillales</taxon>
        <taxon>Bacillaceae</taxon>
        <taxon>Tigheibacillus</taxon>
    </lineage>
</organism>
<keyword evidence="3" id="KW-0237">DNA synthesis</keyword>
<dbReference type="PIRSF" id="PIRSF005047">
    <property type="entry name" value="UCP005047_YshC"/>
    <property type="match status" value="1"/>
</dbReference>
<dbReference type="CDD" id="cd07436">
    <property type="entry name" value="PHP_PolX"/>
    <property type="match status" value="1"/>
</dbReference>
<evidence type="ECO:0000256" key="2">
    <source>
        <dbReference type="ARBA" id="ARBA00012417"/>
    </source>
</evidence>
<dbReference type="InterPro" id="IPR003583">
    <property type="entry name" value="Hlx-hairpin-Hlx_DNA-bd_motif"/>
</dbReference>